<gene>
    <name evidence="2" type="ORF">ACHAW5_001487</name>
</gene>
<evidence type="ECO:0000313" key="2">
    <source>
        <dbReference type="EMBL" id="KAL3794210.1"/>
    </source>
</evidence>
<feature type="region of interest" description="Disordered" evidence="1">
    <location>
        <begin position="31"/>
        <end position="77"/>
    </location>
</feature>
<dbReference type="Proteomes" id="UP001530315">
    <property type="component" value="Unassembled WGS sequence"/>
</dbReference>
<comment type="caution">
    <text evidence="2">The sequence shown here is derived from an EMBL/GenBank/DDBJ whole genome shotgun (WGS) entry which is preliminary data.</text>
</comment>
<dbReference type="AlphaFoldDB" id="A0ABD3Q233"/>
<proteinExistence type="predicted"/>
<accession>A0ABD3Q233</accession>
<feature type="compositionally biased region" description="Low complexity" evidence="1">
    <location>
        <begin position="155"/>
        <end position="165"/>
    </location>
</feature>
<feature type="compositionally biased region" description="Basic residues" evidence="1">
    <location>
        <begin position="32"/>
        <end position="41"/>
    </location>
</feature>
<dbReference type="EMBL" id="JALLAZ020000480">
    <property type="protein sequence ID" value="KAL3794210.1"/>
    <property type="molecule type" value="Genomic_DNA"/>
</dbReference>
<evidence type="ECO:0000313" key="3">
    <source>
        <dbReference type="Proteomes" id="UP001530315"/>
    </source>
</evidence>
<reference evidence="2 3" key="1">
    <citation type="submission" date="2024-10" db="EMBL/GenBank/DDBJ databases">
        <title>Updated reference genomes for cyclostephanoid diatoms.</title>
        <authorList>
            <person name="Roberts W.R."/>
            <person name="Alverson A.J."/>
        </authorList>
    </citation>
    <scope>NUCLEOTIDE SEQUENCE [LARGE SCALE GENOMIC DNA]</scope>
    <source>
        <strain evidence="2 3">AJA276-08</strain>
    </source>
</reference>
<organism evidence="2 3">
    <name type="scientific">Stephanodiscus triporus</name>
    <dbReference type="NCBI Taxonomy" id="2934178"/>
    <lineage>
        <taxon>Eukaryota</taxon>
        <taxon>Sar</taxon>
        <taxon>Stramenopiles</taxon>
        <taxon>Ochrophyta</taxon>
        <taxon>Bacillariophyta</taxon>
        <taxon>Coscinodiscophyceae</taxon>
        <taxon>Thalassiosirophycidae</taxon>
        <taxon>Stephanodiscales</taxon>
        <taxon>Stephanodiscaceae</taxon>
        <taxon>Stephanodiscus</taxon>
    </lineage>
</organism>
<protein>
    <submittedName>
        <fullName evidence="2">Uncharacterized protein</fullName>
    </submittedName>
</protein>
<feature type="compositionally biased region" description="Basic residues" evidence="1">
    <location>
        <begin position="172"/>
        <end position="186"/>
    </location>
</feature>
<name>A0ABD3Q233_9STRA</name>
<feature type="region of interest" description="Disordered" evidence="1">
    <location>
        <begin position="151"/>
        <end position="193"/>
    </location>
</feature>
<evidence type="ECO:0000256" key="1">
    <source>
        <dbReference type="SAM" id="MobiDB-lite"/>
    </source>
</evidence>
<feature type="compositionally biased region" description="Basic and acidic residues" evidence="1">
    <location>
        <begin position="54"/>
        <end position="77"/>
    </location>
</feature>
<sequence length="262" mass="28405">MPRGVKKENLPAKICVKWERAWDEVTTCSRSCNRRRKGRGARRVDDDDGGGGDRVGRKTTIGDDGRDVDDAMHGGGEDHDYELDSLLAVIAALAGSSAAFAPPSPASRASSRAAAAALDADDMNELGELTVDADVVEIERKLLLTNNGVDIERPASTPTLTTATTDADDVRSRRKAEKKRKKAERRAHREGCGDPAAGRKPCTLCGRTVDLLVRCTHDESGVWGMVCGKCWNDVSGGVVDGDDAHPFYRYGGLWKNRRRAQK</sequence>
<keyword evidence="3" id="KW-1185">Reference proteome</keyword>